<dbReference type="EMBL" id="LNIX01000043">
    <property type="protein sequence ID" value="OXA38798.1"/>
    <property type="molecule type" value="Genomic_DNA"/>
</dbReference>
<gene>
    <name evidence="1" type="ORF">Fcan01_26473</name>
</gene>
<comment type="caution">
    <text evidence="1">The sequence shown here is derived from an EMBL/GenBank/DDBJ whole genome shotgun (WGS) entry which is preliminary data.</text>
</comment>
<evidence type="ECO:0000313" key="1">
    <source>
        <dbReference type="EMBL" id="OXA38798.1"/>
    </source>
</evidence>
<evidence type="ECO:0000313" key="2">
    <source>
        <dbReference type="Proteomes" id="UP000198287"/>
    </source>
</evidence>
<dbReference type="AlphaFoldDB" id="A0A226D1V8"/>
<keyword evidence="2" id="KW-1185">Reference proteome</keyword>
<organism evidence="1 2">
    <name type="scientific">Folsomia candida</name>
    <name type="common">Springtail</name>
    <dbReference type="NCBI Taxonomy" id="158441"/>
    <lineage>
        <taxon>Eukaryota</taxon>
        <taxon>Metazoa</taxon>
        <taxon>Ecdysozoa</taxon>
        <taxon>Arthropoda</taxon>
        <taxon>Hexapoda</taxon>
        <taxon>Collembola</taxon>
        <taxon>Entomobryomorpha</taxon>
        <taxon>Isotomoidea</taxon>
        <taxon>Isotomidae</taxon>
        <taxon>Proisotominae</taxon>
        <taxon>Folsomia</taxon>
    </lineage>
</organism>
<dbReference type="Proteomes" id="UP000198287">
    <property type="component" value="Unassembled WGS sequence"/>
</dbReference>
<sequence>MQDRRFPLPEYSDDLSDNFPILVGNRSFSLVTCSSLTQVRINYWGYLKPFSVRLLGYAILNAALEMGLIVVEKSSSTLIVMFRSPTSLKLIALWTLASFVVVDIYKSIVTEDTTAPFVSSPPKMFDQLVNGGFHIYSGSTRKLLTTSSIPQTRTNWRAVGSEFDLEIFFHYIKWTKSLSAELMVAQIQVEFLKQEFGRITQIFKVINASRISGIVARCNKTAFVAPSIYIKSRQFLLNILGGKKSHLSRKPYLETSDTIFPSRAYILVTKLGPIGDRFKGRIAKIIEGGFYQFWEDLDWDWEEKTDFRKVNNFFSPLYYSS</sequence>
<reference evidence="1 2" key="1">
    <citation type="submission" date="2015-12" db="EMBL/GenBank/DDBJ databases">
        <title>The genome of Folsomia candida.</title>
        <authorList>
            <person name="Faddeeva A."/>
            <person name="Derks M.F."/>
            <person name="Anvar Y."/>
            <person name="Smit S."/>
            <person name="Van Straalen N."/>
            <person name="Roelofs D."/>
        </authorList>
    </citation>
    <scope>NUCLEOTIDE SEQUENCE [LARGE SCALE GENOMIC DNA]</scope>
    <source>
        <strain evidence="1 2">VU population</strain>
        <tissue evidence="1">Whole body</tissue>
    </source>
</reference>
<name>A0A226D1V8_FOLCA</name>
<proteinExistence type="predicted"/>
<accession>A0A226D1V8</accession>
<protein>
    <submittedName>
        <fullName evidence="1">Uncharacterized protein</fullName>
    </submittedName>
</protein>